<sequence length="848" mass="96699">MKQSSSRRREQRRASKVYACAAESCGKVYSRAEHLARHQLNHNPTKVYNCDVPNCDCSFVRSDLYNRHRNRHMSEYLQQGGIQSPSACGNDDRLSDCTNFTESTEEKNLQHPTTNWQLPPHEEITTCVRDEGRKSIPPPQQPPWGPDEFPVCEISNQMQTTLQQPMNQQNQNVHIVEQQRPLDIGVWSGDLLPPVSMPFFGSEDYYRSPLTIPDEFIQFLFNGTQFSTPKPDESSITTNILGTQAQGQWNTDIFNELSLPQMAPVMDLTSNEKLLNPMELSEEKTQEVRALMINRLCGNKHAPESNLQNSLLDKCQDPSLDMMSRTRMQGYIDNYWKIFHPRLPILHQPSFSPNTAPNLLLVAIMIIGASYPSSDDPSMADARSEFSNVLAWYLRWEVFSSMHWHSEELWVFQALLLLETYEKIYSSRALHERAHVHHATTITLMRRGSFLSAKSPLHSPPSYEYNDPSDERVVRSLAERWWDEWIAREAARRVAFAAFMMDSVHAALFGHSMTMTSYEMRLVLPCDDALWSAASVKEVQKIETTLRSYGVRPIPFLEGLQKILNGQEISTNSFGRSILLCGLLSVGWHMKQREVQISSLDISSLGVRKDNKWMESIAKAFDLWKVSCGPNSRGNPGNRPTWFGDGDAAFETVSTFYHLAQFSTHVDIVDCQIFAGATRILGRVVGSQEISSVRHRIRNVWAPTVGARKATFHALRCLIAAFQEMMENDKFNHSDFLSNFAKQNTPVQRWVLYSAALIVWCYSYAVDGPLHTNISTSSTFDGHIHDMKQFLTRAENIKSPEDVAFYRLNGTAGLLNVMCYIFRKDSWELLQEGAQLLTNCIKLIDKGR</sequence>
<dbReference type="Pfam" id="PF04082">
    <property type="entry name" value="Fungal_trans"/>
    <property type="match status" value="1"/>
</dbReference>
<keyword evidence="3" id="KW-0677">Repeat</keyword>
<evidence type="ECO:0000256" key="7">
    <source>
        <dbReference type="PROSITE-ProRule" id="PRU00042"/>
    </source>
</evidence>
<protein>
    <recommendedName>
        <fullName evidence="8">C2H2-type domain-containing protein</fullName>
    </recommendedName>
</protein>
<keyword evidence="4 7" id="KW-0863">Zinc-finger</keyword>
<keyword evidence="6" id="KW-0539">Nucleus</keyword>
<comment type="caution">
    <text evidence="9">The sequence shown here is derived from an EMBL/GenBank/DDBJ whole genome shotgun (WGS) entry which is preliminary data.</text>
</comment>
<dbReference type="PANTHER" id="PTHR40626:SF11">
    <property type="entry name" value="ZINC FINGER PROTEIN YPR022C"/>
    <property type="match status" value="1"/>
</dbReference>
<organism evidence="9 10">
    <name type="scientific">Oculimacula yallundae</name>
    <dbReference type="NCBI Taxonomy" id="86028"/>
    <lineage>
        <taxon>Eukaryota</taxon>
        <taxon>Fungi</taxon>
        <taxon>Dikarya</taxon>
        <taxon>Ascomycota</taxon>
        <taxon>Pezizomycotina</taxon>
        <taxon>Leotiomycetes</taxon>
        <taxon>Helotiales</taxon>
        <taxon>Ploettnerulaceae</taxon>
        <taxon>Oculimacula</taxon>
    </lineage>
</organism>
<dbReference type="CDD" id="cd12148">
    <property type="entry name" value="fungal_TF_MHR"/>
    <property type="match status" value="1"/>
</dbReference>
<keyword evidence="2" id="KW-0479">Metal-binding</keyword>
<feature type="domain" description="C2H2-type" evidence="8">
    <location>
        <begin position="18"/>
        <end position="47"/>
    </location>
</feature>
<comment type="subcellular location">
    <subcellularLocation>
        <location evidence="1">Nucleus</location>
    </subcellularLocation>
</comment>
<keyword evidence="10" id="KW-1185">Reference proteome</keyword>
<dbReference type="Proteomes" id="UP001595075">
    <property type="component" value="Unassembled WGS sequence"/>
</dbReference>
<dbReference type="PROSITE" id="PS50157">
    <property type="entry name" value="ZINC_FINGER_C2H2_2"/>
    <property type="match status" value="2"/>
</dbReference>
<dbReference type="SUPFAM" id="SSF57667">
    <property type="entry name" value="beta-beta-alpha zinc fingers"/>
    <property type="match status" value="1"/>
</dbReference>
<evidence type="ECO:0000256" key="4">
    <source>
        <dbReference type="ARBA" id="ARBA00022771"/>
    </source>
</evidence>
<dbReference type="InterPro" id="IPR036236">
    <property type="entry name" value="Znf_C2H2_sf"/>
</dbReference>
<dbReference type="InterPro" id="IPR007219">
    <property type="entry name" value="XnlR_reg_dom"/>
</dbReference>
<dbReference type="InterPro" id="IPR051059">
    <property type="entry name" value="VerF-like"/>
</dbReference>
<proteinExistence type="predicted"/>
<evidence type="ECO:0000313" key="10">
    <source>
        <dbReference type="Proteomes" id="UP001595075"/>
    </source>
</evidence>
<evidence type="ECO:0000313" key="9">
    <source>
        <dbReference type="EMBL" id="KAL2075206.1"/>
    </source>
</evidence>
<evidence type="ECO:0000256" key="5">
    <source>
        <dbReference type="ARBA" id="ARBA00022833"/>
    </source>
</evidence>
<feature type="domain" description="C2H2-type" evidence="8">
    <location>
        <begin position="48"/>
        <end position="77"/>
    </location>
</feature>
<reference evidence="9 10" key="1">
    <citation type="journal article" date="2024" name="Commun. Biol.">
        <title>Comparative genomic analysis of thermophilic fungi reveals convergent evolutionary adaptations and gene losses.</title>
        <authorList>
            <person name="Steindorff A.S."/>
            <person name="Aguilar-Pontes M.V."/>
            <person name="Robinson A.J."/>
            <person name="Andreopoulos B."/>
            <person name="LaButti K."/>
            <person name="Kuo A."/>
            <person name="Mondo S."/>
            <person name="Riley R."/>
            <person name="Otillar R."/>
            <person name="Haridas S."/>
            <person name="Lipzen A."/>
            <person name="Grimwood J."/>
            <person name="Schmutz J."/>
            <person name="Clum A."/>
            <person name="Reid I.D."/>
            <person name="Moisan M.C."/>
            <person name="Butler G."/>
            <person name="Nguyen T.T.M."/>
            <person name="Dewar K."/>
            <person name="Conant G."/>
            <person name="Drula E."/>
            <person name="Henrissat B."/>
            <person name="Hansel C."/>
            <person name="Singer S."/>
            <person name="Hutchinson M.I."/>
            <person name="de Vries R.P."/>
            <person name="Natvig D.O."/>
            <person name="Powell A.J."/>
            <person name="Tsang A."/>
            <person name="Grigoriev I.V."/>
        </authorList>
    </citation>
    <scope>NUCLEOTIDE SEQUENCE [LARGE SCALE GENOMIC DNA]</scope>
    <source>
        <strain evidence="9 10">CBS 494.80</strain>
    </source>
</reference>
<dbReference type="SMART" id="SM00355">
    <property type="entry name" value="ZnF_C2H2"/>
    <property type="match status" value="2"/>
</dbReference>
<evidence type="ECO:0000256" key="3">
    <source>
        <dbReference type="ARBA" id="ARBA00022737"/>
    </source>
</evidence>
<accession>A0ABR4CZC4</accession>
<dbReference type="EMBL" id="JAZHXI010000001">
    <property type="protein sequence ID" value="KAL2075206.1"/>
    <property type="molecule type" value="Genomic_DNA"/>
</dbReference>
<dbReference type="PANTHER" id="PTHR40626">
    <property type="entry name" value="MIP31509P"/>
    <property type="match status" value="1"/>
</dbReference>
<evidence type="ECO:0000256" key="1">
    <source>
        <dbReference type="ARBA" id="ARBA00004123"/>
    </source>
</evidence>
<evidence type="ECO:0000256" key="6">
    <source>
        <dbReference type="ARBA" id="ARBA00023242"/>
    </source>
</evidence>
<name>A0ABR4CZC4_9HELO</name>
<gene>
    <name evidence="9" type="ORF">VTL71DRAFT_148</name>
</gene>
<dbReference type="InterPro" id="IPR013087">
    <property type="entry name" value="Znf_C2H2_type"/>
</dbReference>
<evidence type="ECO:0000259" key="8">
    <source>
        <dbReference type="PROSITE" id="PS50157"/>
    </source>
</evidence>
<dbReference type="Gene3D" id="3.30.160.60">
    <property type="entry name" value="Classic Zinc Finger"/>
    <property type="match status" value="1"/>
</dbReference>
<evidence type="ECO:0000256" key="2">
    <source>
        <dbReference type="ARBA" id="ARBA00022723"/>
    </source>
</evidence>
<keyword evidence="5" id="KW-0862">Zinc</keyword>
<dbReference type="PROSITE" id="PS00028">
    <property type="entry name" value="ZINC_FINGER_C2H2_1"/>
    <property type="match status" value="2"/>
</dbReference>
<dbReference type="Pfam" id="PF00096">
    <property type="entry name" value="zf-C2H2"/>
    <property type="match status" value="1"/>
</dbReference>